<dbReference type="Pfam" id="PF00535">
    <property type="entry name" value="Glycos_transf_2"/>
    <property type="match status" value="1"/>
</dbReference>
<organism evidence="6 7">
    <name type="scientific">Butyribacter intestini</name>
    <dbReference type="NCBI Taxonomy" id="1703332"/>
    <lineage>
        <taxon>Bacteria</taxon>
        <taxon>Bacillati</taxon>
        <taxon>Bacillota</taxon>
        <taxon>Clostridia</taxon>
        <taxon>Lachnospirales</taxon>
        <taxon>Lachnospiraceae</taxon>
        <taxon>Butyribacter</taxon>
    </lineage>
</organism>
<gene>
    <name evidence="6" type="ORF">APZ18_08795</name>
</gene>
<dbReference type="CDD" id="cd04186">
    <property type="entry name" value="GT_2_like_c"/>
    <property type="match status" value="1"/>
</dbReference>
<accession>A0AAW3JRD5</accession>
<feature type="domain" description="Glycosyltransferase 2-like" evidence="5">
    <location>
        <begin position="6"/>
        <end position="126"/>
    </location>
</feature>
<dbReference type="Gene3D" id="3.90.550.10">
    <property type="entry name" value="Spore Coat Polysaccharide Biosynthesis Protein SpsA, Chain A"/>
    <property type="match status" value="1"/>
</dbReference>
<keyword evidence="7" id="KW-1185">Reference proteome</keyword>
<keyword evidence="4" id="KW-0808">Transferase</keyword>
<evidence type="ECO:0000256" key="3">
    <source>
        <dbReference type="ARBA" id="ARBA00022676"/>
    </source>
</evidence>
<name>A0AAW3JRD5_9FIRM</name>
<evidence type="ECO:0000313" key="7">
    <source>
        <dbReference type="Proteomes" id="UP000050833"/>
    </source>
</evidence>
<proteinExistence type="inferred from homology"/>
<dbReference type="PANTHER" id="PTHR43179:SF12">
    <property type="entry name" value="GALACTOFURANOSYLTRANSFERASE GLFT2"/>
    <property type="match status" value="1"/>
</dbReference>
<sequence>MKKIGIVICNFNKVDKVLECIQCILENKFTDYDLYVVDNASTDGAPEAIKEKYGDKVRLIVNKENLGGSGGFNTGLRAAYKEGYEYLMCVDNDAMLDENAIGNLYEFLEEHDEVGMAASKIYHLEAPDYIQQFGQTIDFEYFCTDVPHLDMYEDGSMPDYLYVDSVAACSLMIRRSTIDKIGFMPEENFLYWDDTEWCYLCNKSGMKVASVGTSKALHAMGAKKETVNTFPTYYAWRNWINFFVKYTTEKDLDRMTDTFLNSMFQIVYEGLHNGEYNRAKTVMLAYDDAIHGITGKAGENRIFELDFNEKPFRELFESADSFYINENEHSVMAERVRILAKNLGYDIKWCEKAAAGVKEIVICDNIFDIDDLSGEKIYIDINDCILRTEDDMLDVINYNYSKRSFVFANKPVFMQKVRELRKQDA</sequence>
<evidence type="ECO:0000256" key="4">
    <source>
        <dbReference type="ARBA" id="ARBA00022679"/>
    </source>
</evidence>
<comment type="pathway">
    <text evidence="1">Cell wall biogenesis; cell wall polysaccharide biosynthesis.</text>
</comment>
<comment type="caution">
    <text evidence="6">The sequence shown here is derived from an EMBL/GenBank/DDBJ whole genome shotgun (WGS) entry which is preliminary data.</text>
</comment>
<dbReference type="GO" id="GO:0016757">
    <property type="term" value="F:glycosyltransferase activity"/>
    <property type="evidence" value="ECO:0007669"/>
    <property type="project" value="UniProtKB-KW"/>
</dbReference>
<dbReference type="InterPro" id="IPR029044">
    <property type="entry name" value="Nucleotide-diphossugar_trans"/>
</dbReference>
<evidence type="ECO:0000256" key="2">
    <source>
        <dbReference type="ARBA" id="ARBA00006739"/>
    </source>
</evidence>
<dbReference type="AlphaFoldDB" id="A0AAW3JRD5"/>
<evidence type="ECO:0000256" key="1">
    <source>
        <dbReference type="ARBA" id="ARBA00004776"/>
    </source>
</evidence>
<protein>
    <recommendedName>
        <fullName evidence="5">Glycosyltransferase 2-like domain-containing protein</fullName>
    </recommendedName>
</protein>
<dbReference type="Proteomes" id="UP000050833">
    <property type="component" value="Unassembled WGS sequence"/>
</dbReference>
<dbReference type="InterPro" id="IPR001173">
    <property type="entry name" value="Glyco_trans_2-like"/>
</dbReference>
<dbReference type="EMBL" id="LLKB01000005">
    <property type="protein sequence ID" value="KQC84816.1"/>
    <property type="molecule type" value="Genomic_DNA"/>
</dbReference>
<reference evidence="6 7" key="1">
    <citation type="submission" date="2015-10" db="EMBL/GenBank/DDBJ databases">
        <title>Butyribacter intestini gen. nov., sp. nov., a butyric acid-producing bacterium of the family Lachnospiraceae isolated from the human faeces.</title>
        <authorList>
            <person name="Zou Y."/>
            <person name="Xue W."/>
            <person name="Luo G."/>
            <person name="Lv M."/>
        </authorList>
    </citation>
    <scope>NUCLEOTIDE SEQUENCE [LARGE SCALE GENOMIC DNA]</scope>
    <source>
        <strain evidence="6 7">TF01-11</strain>
    </source>
</reference>
<evidence type="ECO:0000259" key="5">
    <source>
        <dbReference type="Pfam" id="PF00535"/>
    </source>
</evidence>
<keyword evidence="3" id="KW-0328">Glycosyltransferase</keyword>
<evidence type="ECO:0000313" key="6">
    <source>
        <dbReference type="EMBL" id="KQC84816.1"/>
    </source>
</evidence>
<dbReference type="RefSeq" id="WP_055943958.1">
    <property type="nucleotide sequence ID" value="NZ_JAQDCV010000002.1"/>
</dbReference>
<dbReference type="PANTHER" id="PTHR43179">
    <property type="entry name" value="RHAMNOSYLTRANSFERASE WBBL"/>
    <property type="match status" value="1"/>
</dbReference>
<comment type="similarity">
    <text evidence="2">Belongs to the glycosyltransferase 2 family.</text>
</comment>
<dbReference type="SUPFAM" id="SSF53448">
    <property type="entry name" value="Nucleotide-diphospho-sugar transferases"/>
    <property type="match status" value="1"/>
</dbReference>